<dbReference type="InterPro" id="IPR029062">
    <property type="entry name" value="Class_I_gatase-like"/>
</dbReference>
<dbReference type="PANTHER" id="PTHR42695:SF5">
    <property type="entry name" value="GLUTAMINE AMIDOTRANSFERASE YLR126C-RELATED"/>
    <property type="match status" value="1"/>
</dbReference>
<dbReference type="Proteomes" id="UP001501771">
    <property type="component" value="Unassembled WGS sequence"/>
</dbReference>
<dbReference type="PROSITE" id="PS51273">
    <property type="entry name" value="GATASE_TYPE_1"/>
    <property type="match status" value="1"/>
</dbReference>
<dbReference type="InterPro" id="IPR017926">
    <property type="entry name" value="GATASE"/>
</dbReference>
<dbReference type="Pfam" id="PF00117">
    <property type="entry name" value="GATase"/>
    <property type="match status" value="1"/>
</dbReference>
<dbReference type="NCBIfam" id="NF005743">
    <property type="entry name" value="PRK07567.1"/>
    <property type="match status" value="1"/>
</dbReference>
<sequence>MKPFLFLGTRAEDDVAESEYAAVLRCAGLDEHDVRRVRLERDELGMVDLDDWSGIVLGGGPFNISDLASEKSPVQHRVEAELRGLALKVVAEDFPFFGACYGIGTLGSLHGGVVDRTHGEPIGAVGVTLTDAGRLDPLFAPVPPSFQVFLGHKEAVSRLPEDAVLLASSAACPVQAFRLGQNVYATQFHPELDVDGLCLRIDAYRHHGYFDPPRAEELMALARVAVVTEPPRLLARFVELYAR</sequence>
<dbReference type="PANTHER" id="PTHR42695">
    <property type="entry name" value="GLUTAMINE AMIDOTRANSFERASE YLR126C-RELATED"/>
    <property type="match status" value="1"/>
</dbReference>
<keyword evidence="3" id="KW-1185">Reference proteome</keyword>
<evidence type="ECO:0000259" key="1">
    <source>
        <dbReference type="Pfam" id="PF00117"/>
    </source>
</evidence>
<dbReference type="EMBL" id="BAAAQR010000009">
    <property type="protein sequence ID" value="GAA2149949.1"/>
    <property type="molecule type" value="Genomic_DNA"/>
</dbReference>
<evidence type="ECO:0000313" key="2">
    <source>
        <dbReference type="EMBL" id="GAA2149949.1"/>
    </source>
</evidence>
<dbReference type="RefSeq" id="WP_344153869.1">
    <property type="nucleotide sequence ID" value="NZ_BAAAQR010000009.1"/>
</dbReference>
<name>A0ABP5LM38_9ACTN</name>
<keyword evidence="2" id="KW-0315">Glutamine amidotransferase</keyword>
<comment type="caution">
    <text evidence="2">The sequence shown here is derived from an EMBL/GenBank/DDBJ whole genome shotgun (WGS) entry which is preliminary data.</text>
</comment>
<organism evidence="2 3">
    <name type="scientific">Nocardioides koreensis</name>
    <dbReference type="NCBI Taxonomy" id="433651"/>
    <lineage>
        <taxon>Bacteria</taxon>
        <taxon>Bacillati</taxon>
        <taxon>Actinomycetota</taxon>
        <taxon>Actinomycetes</taxon>
        <taxon>Propionibacteriales</taxon>
        <taxon>Nocardioidaceae</taxon>
        <taxon>Nocardioides</taxon>
    </lineage>
</organism>
<dbReference type="Gene3D" id="3.40.50.880">
    <property type="match status" value="1"/>
</dbReference>
<feature type="domain" description="Glutamine amidotransferase" evidence="1">
    <location>
        <begin position="32"/>
        <end position="192"/>
    </location>
</feature>
<reference evidence="3" key="1">
    <citation type="journal article" date="2019" name="Int. J. Syst. Evol. Microbiol.">
        <title>The Global Catalogue of Microorganisms (GCM) 10K type strain sequencing project: providing services to taxonomists for standard genome sequencing and annotation.</title>
        <authorList>
            <consortium name="The Broad Institute Genomics Platform"/>
            <consortium name="The Broad Institute Genome Sequencing Center for Infectious Disease"/>
            <person name="Wu L."/>
            <person name="Ma J."/>
        </authorList>
    </citation>
    <scope>NUCLEOTIDE SEQUENCE [LARGE SCALE GENOMIC DNA]</scope>
    <source>
        <strain evidence="3">JCM 16022</strain>
    </source>
</reference>
<dbReference type="InterPro" id="IPR044992">
    <property type="entry name" value="ChyE-like"/>
</dbReference>
<gene>
    <name evidence="2" type="ORF">GCM10009844_30250</name>
</gene>
<proteinExistence type="predicted"/>
<dbReference type="SUPFAM" id="SSF52317">
    <property type="entry name" value="Class I glutamine amidotransferase-like"/>
    <property type="match status" value="1"/>
</dbReference>
<protein>
    <submittedName>
        <fullName evidence="2">Glutamine amidotransferase</fullName>
    </submittedName>
</protein>
<evidence type="ECO:0000313" key="3">
    <source>
        <dbReference type="Proteomes" id="UP001501771"/>
    </source>
</evidence>
<accession>A0ABP5LM38</accession>
<dbReference type="CDD" id="cd01741">
    <property type="entry name" value="GATase1_1"/>
    <property type="match status" value="1"/>
</dbReference>